<sequence>MIETLITMREETEFVHIAQRSNGLIVQERKIQVDQLLAAMMETMEPIDLLNLLLDNDEMINEALGEWMEEQEAEKLNKFFTLLLSRVEVDYEFKQLVELFQEISKRFDLSQLDEGSLNNLLKLLLDRTKKLENAEVFNALFITLLQKLSISDPTSQGRFITKILEETLSRVKKEEDIPLIEAMFFELAKKSRKDWVRKVLAPYTRKKKVYQTPILPKNCVLFQEELDEKKIVVIEVERQQINVDYHRSSFENVGHPKLWFEFEVMSDRIVSCRVFALKDPVVKPTSKIYHYPFSNVFQDFRTCWPELGSLEIQDIYQLSTLPMLFLRSPSNDHLFRGKNLRELFASLQNRDFDDSLLEDSGKTVATIFGLK</sequence>
<dbReference type="Proteomes" id="UP001519343">
    <property type="component" value="Unassembled WGS sequence"/>
</dbReference>
<reference evidence="1 2" key="1">
    <citation type="submission" date="2021-03" db="EMBL/GenBank/DDBJ databases">
        <title>Genomic Encyclopedia of Type Strains, Phase IV (KMG-IV): sequencing the most valuable type-strain genomes for metagenomic binning, comparative biology and taxonomic classification.</title>
        <authorList>
            <person name="Goeker M."/>
        </authorList>
    </citation>
    <scope>NUCLEOTIDE SEQUENCE [LARGE SCALE GENOMIC DNA]</scope>
    <source>
        <strain evidence="1 2">DSM 24738</strain>
    </source>
</reference>
<comment type="caution">
    <text evidence="1">The sequence shown here is derived from an EMBL/GenBank/DDBJ whole genome shotgun (WGS) entry which is preliminary data.</text>
</comment>
<evidence type="ECO:0000313" key="1">
    <source>
        <dbReference type="EMBL" id="MBP1931756.1"/>
    </source>
</evidence>
<proteinExistence type="predicted"/>
<keyword evidence="2" id="KW-1185">Reference proteome</keyword>
<organism evidence="1 2">
    <name type="scientific">Ammoniphilus resinae</name>
    <dbReference type="NCBI Taxonomy" id="861532"/>
    <lineage>
        <taxon>Bacteria</taxon>
        <taxon>Bacillati</taxon>
        <taxon>Bacillota</taxon>
        <taxon>Bacilli</taxon>
        <taxon>Bacillales</taxon>
        <taxon>Paenibacillaceae</taxon>
        <taxon>Aneurinibacillus group</taxon>
        <taxon>Ammoniphilus</taxon>
    </lineage>
</organism>
<protein>
    <submittedName>
        <fullName evidence="1">Uncharacterized protein</fullName>
    </submittedName>
</protein>
<accession>A0ABS4GNE9</accession>
<dbReference type="EMBL" id="JAGGKT010000004">
    <property type="protein sequence ID" value="MBP1931756.1"/>
    <property type="molecule type" value="Genomic_DNA"/>
</dbReference>
<evidence type="ECO:0000313" key="2">
    <source>
        <dbReference type="Proteomes" id="UP001519343"/>
    </source>
</evidence>
<gene>
    <name evidence="1" type="ORF">J2Z37_001757</name>
</gene>
<dbReference type="RefSeq" id="WP_209809849.1">
    <property type="nucleotide sequence ID" value="NZ_JAGGKT010000004.1"/>
</dbReference>
<name>A0ABS4GNE9_9BACL</name>